<name>A0ABV2AKE2_9EUKA</name>
<dbReference type="EMBL" id="JBDODL010000452">
    <property type="protein sequence ID" value="MES1919944.1"/>
    <property type="molecule type" value="Genomic_DNA"/>
</dbReference>
<organism evidence="1 2">
    <name type="scientific">Bonamia ostreae</name>
    <dbReference type="NCBI Taxonomy" id="126728"/>
    <lineage>
        <taxon>Eukaryota</taxon>
        <taxon>Sar</taxon>
        <taxon>Rhizaria</taxon>
        <taxon>Endomyxa</taxon>
        <taxon>Ascetosporea</taxon>
        <taxon>Haplosporida</taxon>
        <taxon>Bonamia</taxon>
    </lineage>
</organism>
<dbReference type="Proteomes" id="UP001439008">
    <property type="component" value="Unassembled WGS sequence"/>
</dbReference>
<gene>
    <name evidence="1" type="ORF">MHBO_001686</name>
</gene>
<proteinExistence type="predicted"/>
<evidence type="ECO:0000313" key="2">
    <source>
        <dbReference type="Proteomes" id="UP001439008"/>
    </source>
</evidence>
<evidence type="ECO:0000313" key="1">
    <source>
        <dbReference type="EMBL" id="MES1919944.1"/>
    </source>
</evidence>
<protein>
    <submittedName>
        <fullName evidence="1">Uncharacterized protein</fullName>
    </submittedName>
</protein>
<reference evidence="1 2" key="1">
    <citation type="journal article" date="2024" name="BMC Biol.">
        <title>Comparative genomics of Ascetosporea gives new insight into the evolutionary basis for animal parasitism in Rhizaria.</title>
        <authorList>
            <person name="Hiltunen Thoren M."/>
            <person name="Onut-Brannstrom I."/>
            <person name="Alfjorden A."/>
            <person name="Peckova H."/>
            <person name="Swords F."/>
            <person name="Hooper C."/>
            <person name="Holzer A.S."/>
            <person name="Bass D."/>
            <person name="Burki F."/>
        </authorList>
    </citation>
    <scope>NUCLEOTIDE SEQUENCE [LARGE SCALE GENOMIC DNA]</scope>
    <source>
        <strain evidence="1">20-A016</strain>
    </source>
</reference>
<accession>A0ABV2AKE2</accession>
<sequence length="60" mass="6858">MFVPNLLRITAMSVSTSTMAQNVKPIYFVGNEALELSVPKSIQFNCEHSNKRIQQTRPKY</sequence>
<comment type="caution">
    <text evidence="1">The sequence shown here is derived from an EMBL/GenBank/DDBJ whole genome shotgun (WGS) entry which is preliminary data.</text>
</comment>
<keyword evidence="2" id="KW-1185">Reference proteome</keyword>